<dbReference type="AlphaFoldDB" id="A0A6J7E3L2"/>
<gene>
    <name evidence="1" type="ORF">UFOPK3425_00868</name>
</gene>
<dbReference type="EMBL" id="CAFBLV010000168">
    <property type="protein sequence ID" value="CAB4875434.1"/>
    <property type="molecule type" value="Genomic_DNA"/>
</dbReference>
<evidence type="ECO:0000313" key="1">
    <source>
        <dbReference type="EMBL" id="CAB4875434.1"/>
    </source>
</evidence>
<sequence>MPCHVEGPPAFDGSLLKYAILGISLAFVNPAQSGVIGHMADVSDVLDQANLDLAELGGATNKVC</sequence>
<organism evidence="1">
    <name type="scientific">freshwater metagenome</name>
    <dbReference type="NCBI Taxonomy" id="449393"/>
    <lineage>
        <taxon>unclassified sequences</taxon>
        <taxon>metagenomes</taxon>
        <taxon>ecological metagenomes</taxon>
    </lineage>
</organism>
<proteinExistence type="predicted"/>
<name>A0A6J7E3L2_9ZZZZ</name>
<accession>A0A6J7E3L2</accession>
<reference evidence="1" key="1">
    <citation type="submission" date="2020-05" db="EMBL/GenBank/DDBJ databases">
        <authorList>
            <person name="Chiriac C."/>
            <person name="Salcher M."/>
            <person name="Ghai R."/>
            <person name="Kavagutti S V."/>
        </authorList>
    </citation>
    <scope>NUCLEOTIDE SEQUENCE</scope>
</reference>
<protein>
    <submittedName>
        <fullName evidence="1">Unannotated protein</fullName>
    </submittedName>
</protein>